<evidence type="ECO:0000313" key="1">
    <source>
        <dbReference type="EMBL" id="QNE07263.1"/>
    </source>
</evidence>
<accession>A0A7G6VZU8</accession>
<geneLocation type="plasmid" evidence="1 2">
    <name>plas1</name>
</geneLocation>
<gene>
    <name evidence="1" type="ORF">H4O24_15210</name>
</gene>
<dbReference type="Proteomes" id="UP000515297">
    <property type="component" value="Plasmid plas1"/>
</dbReference>
<dbReference type="AlphaFoldDB" id="A0A7G6VZU8"/>
<protein>
    <submittedName>
        <fullName evidence="1">Uncharacterized protein</fullName>
    </submittedName>
</protein>
<sequence length="52" mass="5417">MSAAAYRQALSSIAAEQADGEDTSERVAALSRVTGIDIGTIEFEVSEAANDQ</sequence>
<keyword evidence="1" id="KW-0614">Plasmid</keyword>
<dbReference type="EMBL" id="CP060053">
    <property type="protein sequence ID" value="QNE07263.1"/>
    <property type="molecule type" value="Genomic_DNA"/>
</dbReference>
<dbReference type="RefSeq" id="WP_157668271.1">
    <property type="nucleotide sequence ID" value="NZ_CP019603.1"/>
</dbReference>
<name>A0A7G6VZU8_9SPHN</name>
<evidence type="ECO:0000313" key="2">
    <source>
        <dbReference type="Proteomes" id="UP000515297"/>
    </source>
</evidence>
<organism evidence="1 2">
    <name type="scientific">Croceicoccus marinus</name>
    <dbReference type="NCBI Taxonomy" id="450378"/>
    <lineage>
        <taxon>Bacteria</taxon>
        <taxon>Pseudomonadati</taxon>
        <taxon>Pseudomonadota</taxon>
        <taxon>Alphaproteobacteria</taxon>
        <taxon>Sphingomonadales</taxon>
        <taxon>Erythrobacteraceae</taxon>
        <taxon>Croceicoccus</taxon>
    </lineage>
</organism>
<proteinExistence type="predicted"/>
<reference evidence="1 2" key="1">
    <citation type="submission" date="2020-08" db="EMBL/GenBank/DDBJ databases">
        <authorList>
            <person name="Liu G."/>
            <person name="Sun C."/>
        </authorList>
    </citation>
    <scope>NUCLEOTIDE SEQUENCE [LARGE SCALE GENOMIC DNA]</scope>
    <source>
        <strain evidence="1 2">OT19</strain>
        <plasmid evidence="1 2">plas1</plasmid>
    </source>
</reference>